<protein>
    <submittedName>
        <fullName evidence="2">Uncharacterized protein</fullName>
    </submittedName>
</protein>
<sequence>MSVLQSLAGTIEPSPLSKYELERLDRIEANRRRMEELGVLETARSLMDAINASKPPPRAPRPHKPKVRVTHPAD</sequence>
<accession>A0A0D2LMW4</accession>
<evidence type="ECO:0000256" key="1">
    <source>
        <dbReference type="SAM" id="MobiDB-lite"/>
    </source>
</evidence>
<dbReference type="GeneID" id="25734357"/>
<dbReference type="Proteomes" id="UP000054498">
    <property type="component" value="Unassembled WGS sequence"/>
</dbReference>
<dbReference type="AlphaFoldDB" id="A0A0D2LMW4"/>
<reference evidence="2 3" key="1">
    <citation type="journal article" date="2013" name="BMC Genomics">
        <title>Reconstruction of the lipid metabolism for the microalga Monoraphidium neglectum from its genome sequence reveals characteristics suitable for biofuel production.</title>
        <authorList>
            <person name="Bogen C."/>
            <person name="Al-Dilaimi A."/>
            <person name="Albersmeier A."/>
            <person name="Wichmann J."/>
            <person name="Grundmann M."/>
            <person name="Rupp O."/>
            <person name="Lauersen K.J."/>
            <person name="Blifernez-Klassen O."/>
            <person name="Kalinowski J."/>
            <person name="Goesmann A."/>
            <person name="Mussgnug J.H."/>
            <person name="Kruse O."/>
        </authorList>
    </citation>
    <scope>NUCLEOTIDE SEQUENCE [LARGE SCALE GENOMIC DNA]</scope>
    <source>
        <strain evidence="2 3">SAG 48.87</strain>
    </source>
</reference>
<gene>
    <name evidence="2" type="ORF">MNEG_16583</name>
</gene>
<proteinExistence type="predicted"/>
<feature type="region of interest" description="Disordered" evidence="1">
    <location>
        <begin position="50"/>
        <end position="74"/>
    </location>
</feature>
<organism evidence="2 3">
    <name type="scientific">Monoraphidium neglectum</name>
    <dbReference type="NCBI Taxonomy" id="145388"/>
    <lineage>
        <taxon>Eukaryota</taxon>
        <taxon>Viridiplantae</taxon>
        <taxon>Chlorophyta</taxon>
        <taxon>core chlorophytes</taxon>
        <taxon>Chlorophyceae</taxon>
        <taxon>CS clade</taxon>
        <taxon>Sphaeropleales</taxon>
        <taxon>Selenastraceae</taxon>
        <taxon>Monoraphidium</taxon>
    </lineage>
</organism>
<dbReference type="EMBL" id="KK106748">
    <property type="protein sequence ID" value="KIY91381.1"/>
    <property type="molecule type" value="Genomic_DNA"/>
</dbReference>
<evidence type="ECO:0000313" key="3">
    <source>
        <dbReference type="Proteomes" id="UP000054498"/>
    </source>
</evidence>
<dbReference type="RefSeq" id="XP_013890401.1">
    <property type="nucleotide sequence ID" value="XM_014034947.1"/>
</dbReference>
<keyword evidence="3" id="KW-1185">Reference proteome</keyword>
<dbReference type="KEGG" id="mng:MNEG_16583"/>
<dbReference type="STRING" id="145388.A0A0D2LMW4"/>
<evidence type="ECO:0000313" key="2">
    <source>
        <dbReference type="EMBL" id="KIY91381.1"/>
    </source>
</evidence>
<feature type="compositionally biased region" description="Basic residues" evidence="1">
    <location>
        <begin position="60"/>
        <end position="74"/>
    </location>
</feature>
<dbReference type="OrthoDB" id="293868at2759"/>
<name>A0A0D2LMW4_9CHLO</name>